<dbReference type="Pfam" id="PF08327">
    <property type="entry name" value="AHSA1"/>
    <property type="match status" value="1"/>
</dbReference>
<name>A0ABP8FVP7_9SPHI</name>
<dbReference type="EMBL" id="BAABFT010000002">
    <property type="protein sequence ID" value="GAA4311966.1"/>
    <property type="molecule type" value="Genomic_DNA"/>
</dbReference>
<accession>A0ABP8FVP7</accession>
<keyword evidence="4" id="KW-1185">Reference proteome</keyword>
<comment type="similarity">
    <text evidence="1">Belongs to the AHA1 family.</text>
</comment>
<dbReference type="InterPro" id="IPR023393">
    <property type="entry name" value="START-like_dom_sf"/>
</dbReference>
<protein>
    <recommendedName>
        <fullName evidence="2">Activator of Hsp90 ATPase homologue 1/2-like C-terminal domain-containing protein</fullName>
    </recommendedName>
</protein>
<evidence type="ECO:0000259" key="2">
    <source>
        <dbReference type="Pfam" id="PF08327"/>
    </source>
</evidence>
<gene>
    <name evidence="3" type="ORF">GCM10023149_07140</name>
</gene>
<sequence length="164" mass="18379">MSSTNETKITKDPAGNKLHVTRDFNAPLPDVWEAWTDSSLLDQWWAPKPWRAETKSMDFKVGGLWLYSMIGPQGERSYCRVDFQAIETEKSISSVAAFCDEDGNLTDDFPKMYWKSTFAATATGTSVLVEIAFDSEADLEKIVQMGFKEGFTMALGNLDEILAQ</sequence>
<reference evidence="4" key="1">
    <citation type="journal article" date="2019" name="Int. J. Syst. Evol. Microbiol.">
        <title>The Global Catalogue of Microorganisms (GCM) 10K type strain sequencing project: providing services to taxonomists for standard genome sequencing and annotation.</title>
        <authorList>
            <consortium name="The Broad Institute Genomics Platform"/>
            <consortium name="The Broad Institute Genome Sequencing Center for Infectious Disease"/>
            <person name="Wu L."/>
            <person name="Ma J."/>
        </authorList>
    </citation>
    <scope>NUCLEOTIDE SEQUENCE [LARGE SCALE GENOMIC DNA]</scope>
    <source>
        <strain evidence="4">JCM 17705</strain>
    </source>
</reference>
<dbReference type="Gene3D" id="3.30.530.20">
    <property type="match status" value="1"/>
</dbReference>
<evidence type="ECO:0000313" key="4">
    <source>
        <dbReference type="Proteomes" id="UP001500582"/>
    </source>
</evidence>
<organism evidence="3 4">
    <name type="scientific">Mucilaginibacter gynuensis</name>
    <dbReference type="NCBI Taxonomy" id="1302236"/>
    <lineage>
        <taxon>Bacteria</taxon>
        <taxon>Pseudomonadati</taxon>
        <taxon>Bacteroidota</taxon>
        <taxon>Sphingobacteriia</taxon>
        <taxon>Sphingobacteriales</taxon>
        <taxon>Sphingobacteriaceae</taxon>
        <taxon>Mucilaginibacter</taxon>
    </lineage>
</organism>
<dbReference type="CDD" id="cd07814">
    <property type="entry name" value="SRPBCC_CalC_Aha1-like"/>
    <property type="match status" value="1"/>
</dbReference>
<evidence type="ECO:0000313" key="3">
    <source>
        <dbReference type="EMBL" id="GAA4311966.1"/>
    </source>
</evidence>
<feature type="domain" description="Activator of Hsp90 ATPase homologue 1/2-like C-terminal" evidence="2">
    <location>
        <begin position="25"/>
        <end position="162"/>
    </location>
</feature>
<evidence type="ECO:0000256" key="1">
    <source>
        <dbReference type="ARBA" id="ARBA00006817"/>
    </source>
</evidence>
<dbReference type="InterPro" id="IPR013538">
    <property type="entry name" value="ASHA1/2-like_C"/>
</dbReference>
<dbReference type="Proteomes" id="UP001500582">
    <property type="component" value="Unassembled WGS sequence"/>
</dbReference>
<dbReference type="SUPFAM" id="SSF55961">
    <property type="entry name" value="Bet v1-like"/>
    <property type="match status" value="1"/>
</dbReference>
<comment type="caution">
    <text evidence="3">The sequence shown here is derived from an EMBL/GenBank/DDBJ whole genome shotgun (WGS) entry which is preliminary data.</text>
</comment>
<proteinExistence type="inferred from homology"/>
<dbReference type="RefSeq" id="WP_345209625.1">
    <property type="nucleotide sequence ID" value="NZ_BAABFT010000002.1"/>
</dbReference>